<dbReference type="SFLD" id="SFLDF00029">
    <property type="entry name" value="phosphoserine_phosphatase"/>
    <property type="match status" value="1"/>
</dbReference>
<evidence type="ECO:0000256" key="10">
    <source>
        <dbReference type="ARBA" id="ARBA00031693"/>
    </source>
</evidence>
<evidence type="ECO:0000256" key="8">
    <source>
        <dbReference type="ARBA" id="ARBA00022842"/>
    </source>
</evidence>
<dbReference type="AlphaFoldDB" id="B2GHB8"/>
<dbReference type="SUPFAM" id="SSF56784">
    <property type="entry name" value="HAD-like"/>
    <property type="match status" value="1"/>
</dbReference>
<dbReference type="STRING" id="378753.KRH_12440"/>
<dbReference type="SFLD" id="SFLDG01136">
    <property type="entry name" value="C1.6:_Phosphoserine_Phosphatas"/>
    <property type="match status" value="1"/>
</dbReference>
<comment type="similarity">
    <text evidence="3">Belongs to the HAD-like hydrolase superfamily. SerB family.</text>
</comment>
<feature type="active site" description="Nucleophile" evidence="13">
    <location>
        <position position="120"/>
    </location>
</feature>
<protein>
    <recommendedName>
        <fullName evidence="4">phosphoserine phosphatase</fullName>
        <ecNumber evidence="4">3.1.3.3</ecNumber>
    </recommendedName>
    <alternativeName>
        <fullName evidence="10">O-phosphoserine phosphohydrolase</fullName>
    </alternativeName>
</protein>
<evidence type="ECO:0000256" key="12">
    <source>
        <dbReference type="ARBA" id="ARBA00048523"/>
    </source>
</evidence>
<evidence type="ECO:0000256" key="6">
    <source>
        <dbReference type="ARBA" id="ARBA00022723"/>
    </source>
</evidence>
<evidence type="ECO:0000256" key="1">
    <source>
        <dbReference type="ARBA" id="ARBA00001946"/>
    </source>
</evidence>
<proteinExistence type="inferred from homology"/>
<dbReference type="GO" id="GO:0005737">
    <property type="term" value="C:cytoplasm"/>
    <property type="evidence" value="ECO:0007669"/>
    <property type="project" value="TreeGrafter"/>
</dbReference>
<comment type="catalytic activity">
    <reaction evidence="12">
        <text>O-phospho-D-serine + H2O = D-serine + phosphate</text>
        <dbReference type="Rhea" id="RHEA:24873"/>
        <dbReference type="ChEBI" id="CHEBI:15377"/>
        <dbReference type="ChEBI" id="CHEBI:35247"/>
        <dbReference type="ChEBI" id="CHEBI:43474"/>
        <dbReference type="ChEBI" id="CHEBI:58680"/>
        <dbReference type="EC" id="3.1.3.3"/>
    </reaction>
</comment>
<sequence>MCAPPRGRYTAAMPQNCAVVALSVSPDEEATRAVVDAVQRAGIPVDSPTWVRVTGTASDDQAADVEGYNALSIPAEVEDVPALRRALQPDPQEQLVPGVDLDVVERRWMHHERRKLVVLDVDSTLVRQEVIELLAAHAGREAEVAEVTGRAMRGEIDFEQSLRERVAVLAGLPAEVIGDVAAAVRLSPGAQVLVRTLLKEGHAVAAVSGGFEQVLAPLAETLELTRHAANTLEVQDGVLTGRVTGPVVDGAAKARLVVEWAQELGVAPEDVMVVGDGANDVPMARTAGLSVAYRAKPALRAVADTQLSLPNLDALRFFLDL</sequence>
<dbReference type="Proteomes" id="UP000008838">
    <property type="component" value="Chromosome"/>
</dbReference>
<comment type="pathway">
    <text evidence="2">Amino-acid biosynthesis; L-serine biosynthesis; L-serine from 3-phospho-D-glycerate: step 3/3.</text>
</comment>
<dbReference type="GO" id="GO:0036424">
    <property type="term" value="F:L-phosphoserine phosphatase activity"/>
    <property type="evidence" value="ECO:0007669"/>
    <property type="project" value="InterPro"/>
</dbReference>
<dbReference type="UniPathway" id="UPA00135">
    <property type="reaction ID" value="UER00198"/>
</dbReference>
<keyword evidence="8" id="KW-0460">Magnesium</keyword>
<evidence type="ECO:0000256" key="2">
    <source>
        <dbReference type="ARBA" id="ARBA00005135"/>
    </source>
</evidence>
<reference evidence="14 15" key="1">
    <citation type="journal article" date="2008" name="J. Bacteriol.">
        <title>Complete genome sequence of the soil actinomycete Kocuria rhizophila.</title>
        <authorList>
            <person name="Takarada H."/>
            <person name="Sekine M."/>
            <person name="Kosugi H."/>
            <person name="Matsuo Y."/>
            <person name="Fujisawa T."/>
            <person name="Omata S."/>
            <person name="Kishi E."/>
            <person name="Shimizu A."/>
            <person name="Tsukatani N."/>
            <person name="Tanikawa S."/>
            <person name="Fujita N."/>
            <person name="Harayama S."/>
        </authorList>
    </citation>
    <scope>NUCLEOTIDE SEQUENCE [LARGE SCALE GENOMIC DNA]</scope>
    <source>
        <strain evidence="15">ATCC 9341 / DSM 348 / NBRC 103217 / DC2201</strain>
    </source>
</reference>
<dbReference type="HOGENOM" id="CLU_036368_4_3_11"/>
<comment type="catalytic activity">
    <reaction evidence="11">
        <text>O-phospho-L-serine + H2O = L-serine + phosphate</text>
        <dbReference type="Rhea" id="RHEA:21208"/>
        <dbReference type="ChEBI" id="CHEBI:15377"/>
        <dbReference type="ChEBI" id="CHEBI:33384"/>
        <dbReference type="ChEBI" id="CHEBI:43474"/>
        <dbReference type="ChEBI" id="CHEBI:57524"/>
        <dbReference type="EC" id="3.1.3.3"/>
    </reaction>
</comment>
<comment type="cofactor">
    <cofactor evidence="1">
        <name>Mg(2+)</name>
        <dbReference type="ChEBI" id="CHEBI:18420"/>
    </cofactor>
</comment>
<dbReference type="InterPro" id="IPR023214">
    <property type="entry name" value="HAD_sf"/>
</dbReference>
<dbReference type="eggNOG" id="COG0560">
    <property type="taxonomic scope" value="Bacteria"/>
</dbReference>
<keyword evidence="9" id="KW-0718">Serine biosynthesis</keyword>
<dbReference type="NCBIfam" id="TIGR01488">
    <property type="entry name" value="HAD-SF-IB"/>
    <property type="match status" value="1"/>
</dbReference>
<name>B2GHB8_KOCRD</name>
<evidence type="ECO:0000256" key="4">
    <source>
        <dbReference type="ARBA" id="ARBA00012640"/>
    </source>
</evidence>
<dbReference type="GO" id="GO:0000287">
    <property type="term" value="F:magnesium ion binding"/>
    <property type="evidence" value="ECO:0007669"/>
    <property type="project" value="TreeGrafter"/>
</dbReference>
<dbReference type="Gene3D" id="3.40.50.1000">
    <property type="entry name" value="HAD superfamily/HAD-like"/>
    <property type="match status" value="1"/>
</dbReference>
<keyword evidence="6" id="KW-0479">Metal-binding</keyword>
<evidence type="ECO:0000256" key="3">
    <source>
        <dbReference type="ARBA" id="ARBA00009184"/>
    </source>
</evidence>
<dbReference type="InterPro" id="IPR050582">
    <property type="entry name" value="HAD-like_SerB"/>
</dbReference>
<dbReference type="SFLD" id="SFLDG01137">
    <property type="entry name" value="C1.6.1:_Phosphoserine_Phosphat"/>
    <property type="match status" value="1"/>
</dbReference>
<dbReference type="PANTHER" id="PTHR43344">
    <property type="entry name" value="PHOSPHOSERINE PHOSPHATASE"/>
    <property type="match status" value="1"/>
</dbReference>
<dbReference type="GO" id="GO:0006564">
    <property type="term" value="P:L-serine biosynthetic process"/>
    <property type="evidence" value="ECO:0007669"/>
    <property type="project" value="UniProtKB-KW"/>
</dbReference>
<dbReference type="EMBL" id="AP009152">
    <property type="protein sequence ID" value="BAG29591.1"/>
    <property type="molecule type" value="Genomic_DNA"/>
</dbReference>
<evidence type="ECO:0000256" key="11">
    <source>
        <dbReference type="ARBA" id="ARBA00048138"/>
    </source>
</evidence>
<gene>
    <name evidence="14" type="primary">serB</name>
    <name evidence="14" type="ordered locus">KRH_12440</name>
</gene>
<dbReference type="Pfam" id="PF12710">
    <property type="entry name" value="HAD"/>
    <property type="match status" value="1"/>
</dbReference>
<dbReference type="EC" id="3.1.3.3" evidence="4"/>
<dbReference type="PANTHER" id="PTHR43344:SF2">
    <property type="entry name" value="PHOSPHOSERINE PHOSPHATASE"/>
    <property type="match status" value="1"/>
</dbReference>
<keyword evidence="7 14" id="KW-0378">Hydrolase</keyword>
<dbReference type="InterPro" id="IPR004469">
    <property type="entry name" value="PSP"/>
</dbReference>
<evidence type="ECO:0000256" key="9">
    <source>
        <dbReference type="ARBA" id="ARBA00023299"/>
    </source>
</evidence>
<accession>B2GHB8</accession>
<evidence type="ECO:0000256" key="7">
    <source>
        <dbReference type="ARBA" id="ARBA00022801"/>
    </source>
</evidence>
<evidence type="ECO:0000256" key="13">
    <source>
        <dbReference type="PIRSR" id="PIRSR604469-1"/>
    </source>
</evidence>
<keyword evidence="15" id="KW-1185">Reference proteome</keyword>
<dbReference type="InterPro" id="IPR036412">
    <property type="entry name" value="HAD-like_sf"/>
</dbReference>
<evidence type="ECO:0000313" key="14">
    <source>
        <dbReference type="EMBL" id="BAG29591.1"/>
    </source>
</evidence>
<dbReference type="KEGG" id="krh:KRH_12440"/>
<evidence type="ECO:0000256" key="5">
    <source>
        <dbReference type="ARBA" id="ARBA00022605"/>
    </source>
</evidence>
<dbReference type="SFLD" id="SFLDS00003">
    <property type="entry name" value="Haloacid_Dehalogenase"/>
    <property type="match status" value="1"/>
</dbReference>
<keyword evidence="5" id="KW-0028">Amino-acid biosynthesis</keyword>
<evidence type="ECO:0000313" key="15">
    <source>
        <dbReference type="Proteomes" id="UP000008838"/>
    </source>
</evidence>
<dbReference type="NCBIfam" id="TIGR00338">
    <property type="entry name" value="serB"/>
    <property type="match status" value="1"/>
</dbReference>
<organism evidence="14 15">
    <name type="scientific">Kocuria rhizophila (strain ATCC 9341 / DSM 348 / NBRC 103217 / DC2201)</name>
    <dbReference type="NCBI Taxonomy" id="378753"/>
    <lineage>
        <taxon>Bacteria</taxon>
        <taxon>Bacillati</taxon>
        <taxon>Actinomycetota</taxon>
        <taxon>Actinomycetes</taxon>
        <taxon>Micrococcales</taxon>
        <taxon>Micrococcaceae</taxon>
        <taxon>Kocuria</taxon>
    </lineage>
</organism>
<feature type="active site" description="Proton donor" evidence="13">
    <location>
        <position position="122"/>
    </location>
</feature>